<protein>
    <submittedName>
        <fullName evidence="1">Uncharacterized protein</fullName>
    </submittedName>
</protein>
<keyword evidence="2" id="KW-1185">Reference proteome</keyword>
<dbReference type="Gramene" id="ERN01829">
    <property type="protein sequence ID" value="ERN01829"/>
    <property type="gene ID" value="AMTR_s00089p00067660"/>
</dbReference>
<proteinExistence type="predicted"/>
<accession>W1P2G0</accession>
<gene>
    <name evidence="1" type="ORF">AMTR_s00089p00067660</name>
</gene>
<dbReference type="Proteomes" id="UP000017836">
    <property type="component" value="Unassembled WGS sequence"/>
</dbReference>
<dbReference type="AlphaFoldDB" id="W1P2G0"/>
<evidence type="ECO:0000313" key="1">
    <source>
        <dbReference type="EMBL" id="ERN01829.1"/>
    </source>
</evidence>
<dbReference type="HOGENOM" id="CLU_2253755_0_0_1"/>
<reference evidence="2" key="1">
    <citation type="journal article" date="2013" name="Science">
        <title>The Amborella genome and the evolution of flowering plants.</title>
        <authorList>
            <consortium name="Amborella Genome Project"/>
        </authorList>
    </citation>
    <scope>NUCLEOTIDE SEQUENCE [LARGE SCALE GENOMIC DNA]</scope>
</reference>
<organism evidence="1 2">
    <name type="scientific">Amborella trichopoda</name>
    <dbReference type="NCBI Taxonomy" id="13333"/>
    <lineage>
        <taxon>Eukaryota</taxon>
        <taxon>Viridiplantae</taxon>
        <taxon>Streptophyta</taxon>
        <taxon>Embryophyta</taxon>
        <taxon>Tracheophyta</taxon>
        <taxon>Spermatophyta</taxon>
        <taxon>Magnoliopsida</taxon>
        <taxon>Amborellales</taxon>
        <taxon>Amborellaceae</taxon>
        <taxon>Amborella</taxon>
    </lineage>
</organism>
<dbReference type="EMBL" id="KI394680">
    <property type="protein sequence ID" value="ERN01829.1"/>
    <property type="molecule type" value="Genomic_DNA"/>
</dbReference>
<name>W1P2G0_AMBTC</name>
<evidence type="ECO:0000313" key="2">
    <source>
        <dbReference type="Proteomes" id="UP000017836"/>
    </source>
</evidence>
<sequence length="104" mass="10939">MTERDLLVVPRAYFIAAGDQPGSIDLSKATMPPATQGHAIEVPDININLSLVESGDMPPATRGHAIEVPDMNINLSLVESGDGVVAKMLTPRAAISGCAMKKNK</sequence>